<dbReference type="AlphaFoldDB" id="A0A5J4VX46"/>
<dbReference type="EMBL" id="SNRW01004505">
    <property type="protein sequence ID" value="KAA6387128.1"/>
    <property type="molecule type" value="Genomic_DNA"/>
</dbReference>
<proteinExistence type="predicted"/>
<name>A0A5J4VX46_9EUKA</name>
<sequence>MSFASSDYLKRLANAQHSDYINSYSQFQEVMQTQTIVAQSFNISKQQFYDQPVTQLTNDGAHYTRAPLGARGLSTCSCVQTCQISWQIQIPANTLAIQVNGIKNNGVEGLARNRQISNYNAINTGVWNTDQTVTMEQGATAGTMQPYNTDEHIKFWLGFSTACGPFNQIAICKDSQKLWDTSIYAREQAIIASNSLTNECTSNSVIVSPLESIVQGKRHCGVFIDIPVSKISVAGAFNYIIPYDIVFSGVMDLNQLNPIFNSFPVLTRNYAQLHIQLWMQDFLQDMKVVWLNKYNPVDNSYLAYAMIPPEKPDIICLKNRDGVAYNNYAVRLVNMEGKLATTTIPTATISQIKNDKFNELYINNLCFNIDNEAVIVGMIRQTRLVNFPTQVLRTQSSNYPASNIADGGGVIQSIMSFANIKSIFVTFAMPQYPTWFFPVLLKTIDLIIDQRHVISSSYPALTQDVCGQMFDCFVDQDVVSASSDLYHSLVFENESIDDKNYPYGIEVAETTGQQRPVSNVFYATTLYKGSKAVKTYYPNKFMLAWKLATDDSFMRGYNSSKIGARTNIQVQLGMTPVNAICTNDPIIPADLDQNNFSYFTSTRCYPNIKNVKLTPLTHYLCDGIVRIMFDDNPDPQVLQLEVIGEISGSAIRSG</sequence>
<evidence type="ECO:0000313" key="1">
    <source>
        <dbReference type="EMBL" id="KAA6387128.1"/>
    </source>
</evidence>
<comment type="caution">
    <text evidence="1">The sequence shown here is derived from an EMBL/GenBank/DDBJ whole genome shotgun (WGS) entry which is preliminary data.</text>
</comment>
<organism evidence="1 2">
    <name type="scientific">Streblomastix strix</name>
    <dbReference type="NCBI Taxonomy" id="222440"/>
    <lineage>
        <taxon>Eukaryota</taxon>
        <taxon>Metamonada</taxon>
        <taxon>Preaxostyla</taxon>
        <taxon>Oxymonadida</taxon>
        <taxon>Streblomastigidae</taxon>
        <taxon>Streblomastix</taxon>
    </lineage>
</organism>
<gene>
    <name evidence="1" type="ORF">EZS28_017344</name>
</gene>
<evidence type="ECO:0000313" key="2">
    <source>
        <dbReference type="Proteomes" id="UP000324800"/>
    </source>
</evidence>
<reference evidence="1 2" key="1">
    <citation type="submission" date="2019-03" db="EMBL/GenBank/DDBJ databases">
        <title>Single cell metagenomics reveals metabolic interactions within the superorganism composed of flagellate Streblomastix strix and complex community of Bacteroidetes bacteria on its surface.</title>
        <authorList>
            <person name="Treitli S.C."/>
            <person name="Kolisko M."/>
            <person name="Husnik F."/>
            <person name="Keeling P."/>
            <person name="Hampl V."/>
        </authorList>
    </citation>
    <scope>NUCLEOTIDE SEQUENCE [LARGE SCALE GENOMIC DNA]</scope>
    <source>
        <strain evidence="1">ST1C</strain>
    </source>
</reference>
<dbReference type="Proteomes" id="UP000324800">
    <property type="component" value="Unassembled WGS sequence"/>
</dbReference>
<accession>A0A5J4VX46</accession>
<protein>
    <submittedName>
        <fullName evidence="1">Uncharacterized protein</fullName>
    </submittedName>
</protein>